<sequence length="414" mass="46889">MKLLSKYKKPVQDVTDVTESKKEEENVDVVESSQRQDIPDVLDLSTMKTDENVPVKEAGLPEPGTSVEETFSRSPRFLSQSSSFPARGARDDITRKSIDATTTPRLALNLCKWFQTKAMASPSSGVSTKRNSLPVKPVSKTAAKVPVSKLVVMKVLNPLKMKWQARTLKIPINNSCVKSSKEDDDTLQPPLQLQHLVGEEAALGLLLDFHLGWEERLRNGRRLRYAYNLFHLEHFRADYSLLLTCLVFQFYMKLEEKIQAKEVEKTTFQAKSKESQEEEIKRLRKSLTFKAVSTRTSTKVELKKIPTTRPKSPKLDAERVVSDATTGVETGAPREERRSRERRENRRLLLSTVASKPEEKVEAEGEKASCAWSVAAKPEEIKPESNNIQVKAEIMTTEVAWEADKSKKGFWILD</sequence>
<evidence type="ECO:0000256" key="6">
    <source>
        <dbReference type="SAM" id="MobiDB-lite"/>
    </source>
</evidence>
<accession>A0ABQ7X4B8</accession>
<dbReference type="InterPro" id="IPR027329">
    <property type="entry name" value="TPX2_C"/>
</dbReference>
<reference evidence="8 9" key="1">
    <citation type="submission" date="2021-05" db="EMBL/GenBank/DDBJ databases">
        <title>Genome Assembly of Synthetic Allotetraploid Brassica napus Reveals Homoeologous Exchanges between Subgenomes.</title>
        <authorList>
            <person name="Davis J.T."/>
        </authorList>
    </citation>
    <scope>NUCLEOTIDE SEQUENCE [LARGE SCALE GENOMIC DNA]</scope>
    <source>
        <strain evidence="9">cv. Da-Ae</strain>
        <tissue evidence="8">Seedling</tissue>
    </source>
</reference>
<evidence type="ECO:0000313" key="9">
    <source>
        <dbReference type="Proteomes" id="UP000824890"/>
    </source>
</evidence>
<keyword evidence="9" id="KW-1185">Reference proteome</keyword>
<feature type="region of interest" description="Disordered" evidence="6">
    <location>
        <begin position="307"/>
        <end position="346"/>
    </location>
</feature>
<proteinExistence type="inferred from homology"/>
<feature type="domain" description="TPX2 C-terminal" evidence="7">
    <location>
        <begin position="249"/>
        <end position="301"/>
    </location>
</feature>
<feature type="region of interest" description="Disordered" evidence="6">
    <location>
        <begin position="1"/>
        <end position="72"/>
    </location>
</feature>
<keyword evidence="4" id="KW-0493">Microtubule</keyword>
<evidence type="ECO:0000256" key="1">
    <source>
        <dbReference type="ARBA" id="ARBA00004245"/>
    </source>
</evidence>
<dbReference type="Proteomes" id="UP000824890">
    <property type="component" value="Unassembled WGS sequence"/>
</dbReference>
<dbReference type="InterPro" id="IPR044806">
    <property type="entry name" value="WVD2/WDL1-4"/>
</dbReference>
<comment type="caution">
    <text evidence="8">The sequence shown here is derived from an EMBL/GenBank/DDBJ whole genome shotgun (WGS) entry which is preliminary data.</text>
</comment>
<dbReference type="PANTHER" id="PTHR46372:SF26">
    <property type="entry name" value="(WILD MALAYSIAN BANANA) HYPOTHETICAL PROTEIN"/>
    <property type="match status" value="1"/>
</dbReference>
<organism evidence="8 9">
    <name type="scientific">Brassica napus</name>
    <name type="common">Rape</name>
    <dbReference type="NCBI Taxonomy" id="3708"/>
    <lineage>
        <taxon>Eukaryota</taxon>
        <taxon>Viridiplantae</taxon>
        <taxon>Streptophyta</taxon>
        <taxon>Embryophyta</taxon>
        <taxon>Tracheophyta</taxon>
        <taxon>Spermatophyta</taxon>
        <taxon>Magnoliopsida</taxon>
        <taxon>eudicotyledons</taxon>
        <taxon>Gunneridae</taxon>
        <taxon>Pentapetalae</taxon>
        <taxon>rosids</taxon>
        <taxon>malvids</taxon>
        <taxon>Brassicales</taxon>
        <taxon>Brassicaceae</taxon>
        <taxon>Brassiceae</taxon>
        <taxon>Brassica</taxon>
    </lineage>
</organism>
<name>A0ABQ7X4B8_BRANA</name>
<evidence type="ECO:0000256" key="4">
    <source>
        <dbReference type="ARBA" id="ARBA00022701"/>
    </source>
</evidence>
<protein>
    <recommendedName>
        <fullName evidence="7">TPX2 C-terminal domain-containing protein</fullName>
    </recommendedName>
</protein>
<dbReference type="EMBL" id="JAGKQM010002247">
    <property type="protein sequence ID" value="KAH0849930.1"/>
    <property type="molecule type" value="Genomic_DNA"/>
</dbReference>
<evidence type="ECO:0000256" key="2">
    <source>
        <dbReference type="ARBA" id="ARBA00005885"/>
    </source>
</evidence>
<gene>
    <name evidence="8" type="ORF">HID58_095949</name>
</gene>
<keyword evidence="3" id="KW-0963">Cytoplasm</keyword>
<evidence type="ECO:0000259" key="7">
    <source>
        <dbReference type="Pfam" id="PF06886"/>
    </source>
</evidence>
<comment type="similarity">
    <text evidence="2">Belongs to the TPX2 family.</text>
</comment>
<comment type="subcellular location">
    <subcellularLocation>
        <location evidence="1">Cytoplasm</location>
        <location evidence="1">Cytoskeleton</location>
    </subcellularLocation>
</comment>
<evidence type="ECO:0000256" key="5">
    <source>
        <dbReference type="ARBA" id="ARBA00023212"/>
    </source>
</evidence>
<evidence type="ECO:0000313" key="8">
    <source>
        <dbReference type="EMBL" id="KAH0849930.1"/>
    </source>
</evidence>
<evidence type="ECO:0000256" key="3">
    <source>
        <dbReference type="ARBA" id="ARBA00022490"/>
    </source>
</evidence>
<dbReference type="Pfam" id="PF06886">
    <property type="entry name" value="TPX2"/>
    <property type="match status" value="1"/>
</dbReference>
<keyword evidence="5" id="KW-0206">Cytoskeleton</keyword>
<feature type="compositionally biased region" description="Basic and acidic residues" evidence="6">
    <location>
        <begin position="332"/>
        <end position="346"/>
    </location>
</feature>
<dbReference type="PANTHER" id="PTHR46372">
    <property type="entry name" value="PROTEIN WVD2-LIKE 3"/>
    <property type="match status" value="1"/>
</dbReference>